<dbReference type="CDD" id="cd20293">
    <property type="entry name" value="cupin_HutD_N"/>
    <property type="match status" value="1"/>
</dbReference>
<dbReference type="AlphaFoldDB" id="A0A1H1EHW7"/>
<protein>
    <recommendedName>
        <fullName evidence="4">HutD protein</fullName>
    </recommendedName>
</protein>
<accession>A0A1H1EHW7</accession>
<feature type="region of interest" description="Disordered" evidence="1">
    <location>
        <begin position="164"/>
        <end position="185"/>
    </location>
</feature>
<dbReference type="KEGG" id="acry:AC20117_02805"/>
<dbReference type="PANTHER" id="PTHR37943">
    <property type="entry name" value="PROTEIN VES"/>
    <property type="match status" value="1"/>
</dbReference>
<sequence length="200" mass="21205">MRIIEFASLKVQPWRNGGGVTREIALGGTATEPAWRLSIADVTAAGAFSAFPGMERTFTVIEGDVVELTVDGIARRLERFRPFRFDGGSTTSCALPTGDCRALNVMTRRDSFGAGVLIAELSKKQPLPLQPDQFLVLLQGQAQVLDGTVTRTLAPFDTVAGSSLEDETAAAVPGEPQDNVPSPPEISGRGFAALVSVFAL</sequence>
<keyword evidence="3" id="KW-1185">Reference proteome</keyword>
<dbReference type="OrthoDB" id="9800082at2"/>
<dbReference type="InterPro" id="IPR014710">
    <property type="entry name" value="RmlC-like_jellyroll"/>
</dbReference>
<organism evidence="2 3">
    <name type="scientific">Crystallibacter crystallopoietes</name>
    <dbReference type="NCBI Taxonomy" id="37928"/>
    <lineage>
        <taxon>Bacteria</taxon>
        <taxon>Bacillati</taxon>
        <taxon>Actinomycetota</taxon>
        <taxon>Actinomycetes</taxon>
        <taxon>Micrococcales</taxon>
        <taxon>Micrococcaceae</taxon>
        <taxon>Crystallibacter</taxon>
    </lineage>
</organism>
<dbReference type="EMBL" id="FNKH01000002">
    <property type="protein sequence ID" value="SDQ88039.1"/>
    <property type="molecule type" value="Genomic_DNA"/>
</dbReference>
<dbReference type="InterPro" id="IPR010282">
    <property type="entry name" value="Uncharacterised_HutD/Ves"/>
</dbReference>
<gene>
    <name evidence="2" type="ORF">SAMN04489742_2933</name>
</gene>
<dbReference type="SUPFAM" id="SSF51182">
    <property type="entry name" value="RmlC-like cupins"/>
    <property type="match status" value="1"/>
</dbReference>
<dbReference type="STRING" id="37928.SAMN04489742_2933"/>
<evidence type="ECO:0008006" key="4">
    <source>
        <dbReference type="Google" id="ProtNLM"/>
    </source>
</evidence>
<reference evidence="2 3" key="1">
    <citation type="submission" date="2016-10" db="EMBL/GenBank/DDBJ databases">
        <authorList>
            <person name="de Groot N.N."/>
        </authorList>
    </citation>
    <scope>NUCLEOTIDE SEQUENCE [LARGE SCALE GENOMIC DNA]</scope>
    <source>
        <strain evidence="2 3">DSM 20117</strain>
    </source>
</reference>
<dbReference type="Gene3D" id="2.60.120.10">
    <property type="entry name" value="Jelly Rolls"/>
    <property type="match status" value="1"/>
</dbReference>
<dbReference type="InterPro" id="IPR011051">
    <property type="entry name" value="RmlC_Cupin_sf"/>
</dbReference>
<evidence type="ECO:0000313" key="2">
    <source>
        <dbReference type="EMBL" id="SDQ88039.1"/>
    </source>
</evidence>
<proteinExistence type="predicted"/>
<evidence type="ECO:0000313" key="3">
    <source>
        <dbReference type="Proteomes" id="UP000181917"/>
    </source>
</evidence>
<name>A0A1H1EHW7_9MICC</name>
<dbReference type="RefSeq" id="WP_074701075.1">
    <property type="nucleotide sequence ID" value="NZ_CP018863.1"/>
</dbReference>
<dbReference type="Pfam" id="PF05962">
    <property type="entry name" value="HutD"/>
    <property type="match status" value="1"/>
</dbReference>
<evidence type="ECO:0000256" key="1">
    <source>
        <dbReference type="SAM" id="MobiDB-lite"/>
    </source>
</evidence>
<dbReference type="PANTHER" id="PTHR37943:SF1">
    <property type="entry name" value="PROTEIN VES"/>
    <property type="match status" value="1"/>
</dbReference>
<dbReference type="Proteomes" id="UP000181917">
    <property type="component" value="Unassembled WGS sequence"/>
</dbReference>